<comment type="subcellular location">
    <subcellularLocation>
        <location evidence="6">Cytoplasm</location>
    </subcellularLocation>
</comment>
<dbReference type="PANTHER" id="PTHR31715">
    <property type="entry name" value="UREASE ACCESSORY PROTEIN G"/>
    <property type="match status" value="1"/>
</dbReference>
<reference evidence="9 10" key="1">
    <citation type="submission" date="2015-09" db="EMBL/GenBank/DDBJ databases">
        <title>Identification and resolution of microdiversity through metagenomic sequencing of parallel consortia.</title>
        <authorList>
            <person name="Nelson W.C."/>
            <person name="Romine M.F."/>
            <person name="Lindemann S.R."/>
        </authorList>
    </citation>
    <scope>NUCLEOTIDE SEQUENCE [LARGE SCALE GENOMIC DNA]</scope>
    <source>
        <strain evidence="9">Ana</strain>
    </source>
</reference>
<evidence type="ECO:0000259" key="8">
    <source>
        <dbReference type="Pfam" id="PF02492"/>
    </source>
</evidence>
<comment type="subunit">
    <text evidence="6">Homodimer. UreD, UreF and UreG form a complex that acts as a GTP-hydrolysis-dependent molecular chaperone, activating the urease apoprotein by helping to assemble the nickel containing metallocenter of UreC. The UreE protein probably delivers the nickel.</text>
</comment>
<dbReference type="HAMAP" id="MF_01389">
    <property type="entry name" value="UreG"/>
    <property type="match status" value="1"/>
</dbReference>
<name>A0A0P8BNI9_9CYAN</name>
<dbReference type="Proteomes" id="UP000050465">
    <property type="component" value="Unassembled WGS sequence"/>
</dbReference>
<dbReference type="InterPro" id="IPR027417">
    <property type="entry name" value="P-loop_NTPase"/>
</dbReference>
<accession>A0A0P8BNI9</accession>
<evidence type="ECO:0000313" key="10">
    <source>
        <dbReference type="Proteomes" id="UP000050465"/>
    </source>
</evidence>
<dbReference type="GO" id="GO:0016151">
    <property type="term" value="F:nickel cation binding"/>
    <property type="evidence" value="ECO:0007669"/>
    <property type="project" value="UniProtKB-UniRule"/>
</dbReference>
<dbReference type="AlphaFoldDB" id="A0A0P8BNI9"/>
<dbReference type="Gene3D" id="3.40.50.300">
    <property type="entry name" value="P-loop containing nucleotide triphosphate hydrolases"/>
    <property type="match status" value="1"/>
</dbReference>
<keyword evidence="6" id="KW-0963">Cytoplasm</keyword>
<gene>
    <name evidence="6 9" type="primary">ureG</name>
    <name evidence="9" type="ORF">HLUCCA11_10470</name>
</gene>
<evidence type="ECO:0000313" key="9">
    <source>
        <dbReference type="EMBL" id="KPQ35377.1"/>
    </source>
</evidence>
<evidence type="ECO:0000256" key="1">
    <source>
        <dbReference type="ARBA" id="ARBA00005732"/>
    </source>
</evidence>
<dbReference type="GO" id="GO:0003924">
    <property type="term" value="F:GTPase activity"/>
    <property type="evidence" value="ECO:0007669"/>
    <property type="project" value="InterPro"/>
</dbReference>
<evidence type="ECO:0000256" key="7">
    <source>
        <dbReference type="SAM" id="MobiDB-lite"/>
    </source>
</evidence>
<dbReference type="InterPro" id="IPR004400">
    <property type="entry name" value="UreG"/>
</dbReference>
<comment type="function">
    <text evidence="6">Facilitates the functional incorporation of the urease nickel metallocenter. This process requires GTP hydrolysis, probably effectuated by UreG.</text>
</comment>
<dbReference type="PANTHER" id="PTHR31715:SF0">
    <property type="entry name" value="UREASE ACCESSORY PROTEIN G"/>
    <property type="match status" value="1"/>
</dbReference>
<evidence type="ECO:0000256" key="5">
    <source>
        <dbReference type="ARBA" id="ARBA00023186"/>
    </source>
</evidence>
<evidence type="ECO:0000256" key="6">
    <source>
        <dbReference type="HAMAP-Rule" id="MF_01389"/>
    </source>
</evidence>
<proteinExistence type="inferred from homology"/>
<dbReference type="EMBL" id="LJZR01000012">
    <property type="protein sequence ID" value="KPQ35377.1"/>
    <property type="molecule type" value="Genomic_DNA"/>
</dbReference>
<keyword evidence="2 6" id="KW-0547">Nucleotide-binding</keyword>
<keyword evidence="5 6" id="KW-0143">Chaperone</keyword>
<evidence type="ECO:0000256" key="3">
    <source>
        <dbReference type="ARBA" id="ARBA00022988"/>
    </source>
</evidence>
<organism evidence="9 10">
    <name type="scientific">Phormidesmis priestleyi Ana</name>
    <dbReference type="NCBI Taxonomy" id="1666911"/>
    <lineage>
        <taxon>Bacteria</taxon>
        <taxon>Bacillati</taxon>
        <taxon>Cyanobacteriota</taxon>
        <taxon>Cyanophyceae</taxon>
        <taxon>Leptolyngbyales</taxon>
        <taxon>Leptolyngbyaceae</taxon>
        <taxon>Phormidesmis</taxon>
    </lineage>
</organism>
<feature type="region of interest" description="Disordered" evidence="7">
    <location>
        <begin position="206"/>
        <end position="248"/>
    </location>
</feature>
<dbReference type="STRING" id="1666911.HLUCCA11_10470"/>
<feature type="binding site" evidence="6">
    <location>
        <begin position="12"/>
        <end position="19"/>
    </location>
    <ligand>
        <name>GTP</name>
        <dbReference type="ChEBI" id="CHEBI:37565"/>
    </ligand>
</feature>
<feature type="domain" description="CobW/HypB/UreG nucleotide-binding" evidence="8">
    <location>
        <begin position="8"/>
        <end position="179"/>
    </location>
</feature>
<dbReference type="SUPFAM" id="SSF52540">
    <property type="entry name" value="P-loop containing nucleoside triphosphate hydrolases"/>
    <property type="match status" value="1"/>
</dbReference>
<dbReference type="PATRIC" id="fig|1666911.3.peg.4242"/>
<protein>
    <recommendedName>
        <fullName evidence="6">Urease accessory protein UreG</fullName>
    </recommendedName>
</protein>
<dbReference type="Pfam" id="PF02492">
    <property type="entry name" value="cobW"/>
    <property type="match status" value="1"/>
</dbReference>
<dbReference type="InterPro" id="IPR003495">
    <property type="entry name" value="CobW/HypB/UreG_nucleotide-bd"/>
</dbReference>
<evidence type="ECO:0000256" key="2">
    <source>
        <dbReference type="ARBA" id="ARBA00022741"/>
    </source>
</evidence>
<sequence>MTHSAARLGIGGPVGSGKTALIEGIVPMLMAQGIEVAVVTNDLLTTEDADRLKRKGFLPAERVIGVETGSCPHTAIREDPTMNQLAVQDLELLFPQLDLILIESGGDNLASTFSYELVDAYMFVIDVGAGDDIPRKNGPGFVQSDLAVVNKIDIAPYVGADLGLMRQQATQYRQGKPVVYTNCKTAEGLDEVVAFIQETLLFGRQMGQPSTQPSAQPPSTQQTSTQQTSTQQPAGQQPATENLIGSYS</sequence>
<feature type="compositionally biased region" description="Low complexity" evidence="7">
    <location>
        <begin position="207"/>
        <end position="240"/>
    </location>
</feature>
<keyword evidence="3 6" id="KW-0996">Nickel insertion</keyword>
<keyword evidence="4 6" id="KW-0342">GTP-binding</keyword>
<evidence type="ECO:0000256" key="4">
    <source>
        <dbReference type="ARBA" id="ARBA00023134"/>
    </source>
</evidence>
<comment type="similarity">
    <text evidence="1 6">Belongs to the SIMIBI class G3E GTPase family. UreG subfamily.</text>
</comment>
<dbReference type="NCBIfam" id="TIGR00101">
    <property type="entry name" value="ureG"/>
    <property type="match status" value="1"/>
</dbReference>
<dbReference type="GO" id="GO:0005525">
    <property type="term" value="F:GTP binding"/>
    <property type="evidence" value="ECO:0007669"/>
    <property type="project" value="UniProtKB-KW"/>
</dbReference>
<dbReference type="GO" id="GO:0005737">
    <property type="term" value="C:cytoplasm"/>
    <property type="evidence" value="ECO:0007669"/>
    <property type="project" value="UniProtKB-SubCell"/>
</dbReference>
<dbReference type="GO" id="GO:0043419">
    <property type="term" value="P:urea catabolic process"/>
    <property type="evidence" value="ECO:0007669"/>
    <property type="project" value="InterPro"/>
</dbReference>
<comment type="caution">
    <text evidence="9">The sequence shown here is derived from an EMBL/GenBank/DDBJ whole genome shotgun (WGS) entry which is preliminary data.</text>
</comment>